<proteinExistence type="predicted"/>
<comment type="caution">
    <text evidence="1">The sequence shown here is derived from an EMBL/GenBank/DDBJ whole genome shotgun (WGS) entry which is preliminary data.</text>
</comment>
<sequence>MQLKQSQEWVYTMEIAREVLFISRWLIIMDVDRQKRQQDIKNALRFIKLSLPCPNPQGYGGFLTQLVSNLLEEGSAALREGDWKQAVKDFGEGVNVGHYAQAECLNIPSDLLESLYVNRAAAHHSMGEYDQCIGDCDKALALSESSCAALRRKTLCLRDQGHIKEAYNCSMDCLLSAPNDKQVIKLAQELSNTLGLKIPKAYISTHELSATSEHCNGNALPVSVEMYGNDLDSLSDISPVDSCKPLPTPISVSDDTSPRPSGLLVYSRHLGSLVRSPLGEPFSLAQSEQLDDNELMGDDLDSLLDCLNDEPDVTASTVLPHCDFPTTPPSSSFGIKLPHFPPSLPAPMPRPPTPMPRPPAPMPRSSAPMPRPSAPMPRPSAPMPRPSAPLPRPSAPIARLPLAFFNSAVSQLNSLDSFPGVGSMGTLDSLYTLNTMDAISGLGTGDTLAPNTVLDSLDALDALDSFSPLEGTLSAKPVVVVVGGNGLDSLSEFDLPDVISSPKKSNHTVVKNVQMSQKAPQLTHNPLADTHEFKQACVTCYSWIGPGVLDYKHQEHLAHRCHQNILLCRIKALQHPVWNRVRPRCTKQNFTGPFMLCKEVLETGVCQYWEDCTFAFCQEEVDVWTLERKAVLNRELLFEQWGPNSRRTLSITRLLQIHNGMFMFVCEECYDSKPRIISKHSTEVPSICSNLAARHHFDDRKCLVHVVRSISMCYTKIRPLPTRCQLEMCRHAVRYRCQRDSSCSSAHSVIELECWILQLDSGITHERIVQESEQHWNKQEQITHKQKEKVQPSSSSSRGGSESRRGGKARGGDTLNLNMKFVCGRCWRDGLISEADKALKYCTAKARHSWTKDCRVLLVKSLEKKKWVMVRTLPSAKTYPHQYDICAHVMKQKKCHFIGNCTFAHSEEEKDVWTYMKNNGLKDMQQLYDMWLVTTKQNVQSGTTQLAQHTEVKQIIMPTDYADPMSGLYCHLCGKHSHSERQWQQHISTKKHKERVFSCEGEDESPIWNHRFPGPRLTLCPRMEGGCPEGVSCDYAHSTQELVEWQERRDFLRRKLSRAREDMLIMPDELDFGKYNFLLQD</sequence>
<name>A0ACC2FMN0_DALPE</name>
<protein>
    <submittedName>
        <fullName evidence="1">Uncharacterized protein</fullName>
    </submittedName>
</protein>
<organism evidence="1 2">
    <name type="scientific">Dallia pectoralis</name>
    <name type="common">Alaska blackfish</name>
    <dbReference type="NCBI Taxonomy" id="75939"/>
    <lineage>
        <taxon>Eukaryota</taxon>
        <taxon>Metazoa</taxon>
        <taxon>Chordata</taxon>
        <taxon>Craniata</taxon>
        <taxon>Vertebrata</taxon>
        <taxon>Euteleostomi</taxon>
        <taxon>Actinopterygii</taxon>
        <taxon>Neopterygii</taxon>
        <taxon>Teleostei</taxon>
        <taxon>Protacanthopterygii</taxon>
        <taxon>Esociformes</taxon>
        <taxon>Umbridae</taxon>
        <taxon>Dallia</taxon>
    </lineage>
</organism>
<evidence type="ECO:0000313" key="1">
    <source>
        <dbReference type="EMBL" id="KAJ7992594.1"/>
    </source>
</evidence>
<reference evidence="1" key="1">
    <citation type="submission" date="2021-05" db="EMBL/GenBank/DDBJ databases">
        <authorList>
            <person name="Pan Q."/>
            <person name="Jouanno E."/>
            <person name="Zahm M."/>
            <person name="Klopp C."/>
            <person name="Cabau C."/>
            <person name="Louis A."/>
            <person name="Berthelot C."/>
            <person name="Parey E."/>
            <person name="Roest Crollius H."/>
            <person name="Montfort J."/>
            <person name="Robinson-Rechavi M."/>
            <person name="Bouchez O."/>
            <person name="Lampietro C."/>
            <person name="Lopez Roques C."/>
            <person name="Donnadieu C."/>
            <person name="Postlethwait J."/>
            <person name="Bobe J."/>
            <person name="Dillon D."/>
            <person name="Chandos A."/>
            <person name="von Hippel F."/>
            <person name="Guiguen Y."/>
        </authorList>
    </citation>
    <scope>NUCLEOTIDE SEQUENCE</scope>
    <source>
        <strain evidence="1">YG-Jan2019</strain>
    </source>
</reference>
<accession>A0ACC2FMN0</accession>
<dbReference type="EMBL" id="CM055752">
    <property type="protein sequence ID" value="KAJ7992594.1"/>
    <property type="molecule type" value="Genomic_DNA"/>
</dbReference>
<keyword evidence="2" id="KW-1185">Reference proteome</keyword>
<dbReference type="Proteomes" id="UP001157502">
    <property type="component" value="Chromosome 25"/>
</dbReference>
<gene>
    <name evidence="1" type="ORF">DPEC_G00280310</name>
</gene>
<evidence type="ECO:0000313" key="2">
    <source>
        <dbReference type="Proteomes" id="UP001157502"/>
    </source>
</evidence>